<protein>
    <submittedName>
        <fullName evidence="1">Uncharacterized protein</fullName>
    </submittedName>
</protein>
<name>A0A0C1UFJ6_9CLOT</name>
<dbReference type="Proteomes" id="UP000031366">
    <property type="component" value="Unassembled WGS sequence"/>
</dbReference>
<evidence type="ECO:0000313" key="2">
    <source>
        <dbReference type="Proteomes" id="UP000031366"/>
    </source>
</evidence>
<sequence>MLKRIDCNVENQYDKNLLQYRCGVAHNLESGNIYIETIPGEYVNDDLPVSWYLVDNNGKVLVKQIHNYDHIYILNIETRQFEYSKIEEIDGEIEQVHIYEIVNLIKKFSARNPNVRIYWNLNKGEVRCTNIIYDIM</sequence>
<gene>
    <name evidence="1" type="ORF">U732_1932</name>
</gene>
<evidence type="ECO:0000313" key="1">
    <source>
        <dbReference type="EMBL" id="KIE46195.1"/>
    </source>
</evidence>
<reference evidence="1 2" key="1">
    <citation type="journal article" date="2015" name="Infect. Genet. Evol.">
        <title>Genomic sequences of six botulinum neurotoxin-producing strains representing three clostridial species illustrate the mobility and diversity of botulinum neurotoxin genes.</title>
        <authorList>
            <person name="Smith T.J."/>
            <person name="Hill K.K."/>
            <person name="Xie G."/>
            <person name="Foley B.T."/>
            <person name="Williamson C.H."/>
            <person name="Foster J.T."/>
            <person name="Johnson S.L."/>
            <person name="Chertkov O."/>
            <person name="Teshima H."/>
            <person name="Gibbons H.S."/>
            <person name="Johnsky L.A."/>
            <person name="Karavis M.A."/>
            <person name="Smith L.A."/>
        </authorList>
    </citation>
    <scope>NUCLEOTIDE SEQUENCE [LARGE SCALE GENOMIC DNA]</scope>
    <source>
        <strain evidence="1 2">CDC 2741</strain>
    </source>
</reference>
<accession>A0A0C1UFJ6</accession>
<dbReference type="RefSeq" id="WP_039633872.1">
    <property type="nucleotide sequence ID" value="NZ_AYSO01000017.1"/>
</dbReference>
<keyword evidence="2" id="KW-1185">Reference proteome</keyword>
<dbReference type="STRING" id="29341.RSJ17_15865"/>
<dbReference type="EMBL" id="AYSO01000017">
    <property type="protein sequence ID" value="KIE46195.1"/>
    <property type="molecule type" value="Genomic_DNA"/>
</dbReference>
<dbReference type="AlphaFoldDB" id="A0A0C1UFJ6"/>
<proteinExistence type="predicted"/>
<comment type="caution">
    <text evidence="1">The sequence shown here is derived from an EMBL/GenBank/DDBJ whole genome shotgun (WGS) entry which is preliminary data.</text>
</comment>
<organism evidence="1 2">
    <name type="scientific">Clostridium argentinense CDC 2741</name>
    <dbReference type="NCBI Taxonomy" id="1418104"/>
    <lineage>
        <taxon>Bacteria</taxon>
        <taxon>Bacillati</taxon>
        <taxon>Bacillota</taxon>
        <taxon>Clostridia</taxon>
        <taxon>Eubacteriales</taxon>
        <taxon>Clostridiaceae</taxon>
        <taxon>Clostridium</taxon>
    </lineage>
</organism>